<gene>
    <name evidence="5" type="ORF">FOB64_000771</name>
</gene>
<evidence type="ECO:0000313" key="5">
    <source>
        <dbReference type="EMBL" id="KAF6072028.1"/>
    </source>
</evidence>
<protein>
    <submittedName>
        <fullName evidence="5">Cullin family protein</fullName>
    </submittedName>
</protein>
<dbReference type="InterPro" id="IPR019559">
    <property type="entry name" value="Cullin_neddylation_domain"/>
</dbReference>
<dbReference type="Gene3D" id="1.10.10.10">
    <property type="entry name" value="Winged helix-like DNA-binding domain superfamily/Winged helix DNA-binding domain"/>
    <property type="match status" value="1"/>
</dbReference>
<dbReference type="SUPFAM" id="SSF46785">
    <property type="entry name" value="Winged helix' DNA-binding domain"/>
    <property type="match status" value="1"/>
</dbReference>
<evidence type="ECO:0000256" key="1">
    <source>
        <dbReference type="ARBA" id="ARBA00006019"/>
    </source>
</evidence>
<dbReference type="InterPro" id="IPR059120">
    <property type="entry name" value="Cullin-like_AB"/>
</dbReference>
<dbReference type="Pfam" id="PF26557">
    <property type="entry name" value="Cullin_AB"/>
    <property type="match status" value="1"/>
</dbReference>
<dbReference type="SUPFAM" id="SSF75632">
    <property type="entry name" value="Cullin homology domain"/>
    <property type="match status" value="1"/>
</dbReference>
<evidence type="ECO:0000259" key="4">
    <source>
        <dbReference type="PROSITE" id="PS50069"/>
    </source>
</evidence>
<evidence type="ECO:0000256" key="3">
    <source>
        <dbReference type="RuleBase" id="RU003829"/>
    </source>
</evidence>
<evidence type="ECO:0000256" key="2">
    <source>
        <dbReference type="PROSITE-ProRule" id="PRU00330"/>
    </source>
</evidence>
<feature type="domain" description="Cullin family profile" evidence="4">
    <location>
        <begin position="357"/>
        <end position="582"/>
    </location>
</feature>
<dbReference type="Gene3D" id="1.20.1310.10">
    <property type="entry name" value="Cullin Repeats"/>
    <property type="match status" value="5"/>
</dbReference>
<dbReference type="EMBL" id="JABWAD010000009">
    <property type="protein sequence ID" value="KAF6072028.1"/>
    <property type="molecule type" value="Genomic_DNA"/>
</dbReference>
<dbReference type="FunFam" id="1.20.1310.10:FF:000001">
    <property type="entry name" value="Cullin 3"/>
    <property type="match status" value="1"/>
</dbReference>
<dbReference type="InterPro" id="IPR016159">
    <property type="entry name" value="Cullin_repeat-like_dom_sf"/>
</dbReference>
<sequence>MSSTLPPFSDLNATWTFIQPGLEYILGAHGEQGVTATVYMNCYTAVYNYCVNKSRRGTTPVSISNNSDNNSYSLAEFYVRKWTRFTIGAVYMNNVFDYMNRYWVQKERSDGRKDVYDVNTLSFIKWKDEMFKPNSKLLIEQILTCIQQQRDNMIVDTNLISSAIKSLVFLSIDIQDLKKPNLIIYVNSFEIPFLEATMEYYAKESAAFLASHNVIDYMKKCETRIGEEVSRSNNYLEERTKKPLLEVLNAALIEKHANEMYDQFLVLLEQNQMIIFNEAAAALEEIQTQAENSEAKKKIVEPKVYVHTLISIYNRFNDIVVRAFSKDTKFIKSLDNACRHFVNNNPIATPKPRSPCRTPELLARYADGFLKSNSKDNEMNADNLMIVFKFIAERDSFEEHYRRLLAKRLVNGTSKSEEMEESVIHRLQEENSIEYTSKMTKMFTDIKASDDLKIKFKDGMNVLFDFSPMVLARSTWPFHSSQDYNDLKLAPELKVTIDSFKAMYLQQGKGKQIEWLWNHGRAELKAHLTKGKGGKPFNFIVSQIQLMVLLAYNYSKTYTLDDLVKIVGIKKELLQNHVTPFVKYKLLKEEEEDVEEITKEVQQSRTIFLEASIVRIMKSKKSMAPNNLLNEVVVQAGNRFNAKNIDVKRAIDSLIDKEYLKRNGDDYEYIS</sequence>
<dbReference type="Gene3D" id="4.10.1030.10">
    <property type="entry name" value="Ring Box Chain A, domain 5"/>
    <property type="match status" value="1"/>
</dbReference>
<dbReference type="InterPro" id="IPR001373">
    <property type="entry name" value="Cullin_N"/>
</dbReference>
<comment type="similarity">
    <text evidence="1 2 3">Belongs to the cullin family.</text>
</comment>
<dbReference type="InterPro" id="IPR036390">
    <property type="entry name" value="WH_DNA-bd_sf"/>
</dbReference>
<name>A0A8H6F5H6_CANAX</name>
<dbReference type="SUPFAM" id="SSF74788">
    <property type="entry name" value="Cullin repeat-like"/>
    <property type="match status" value="1"/>
</dbReference>
<dbReference type="InterPro" id="IPR036317">
    <property type="entry name" value="Cullin_homology_sf"/>
</dbReference>
<dbReference type="Pfam" id="PF10557">
    <property type="entry name" value="Cullin_Nedd8"/>
    <property type="match status" value="1"/>
</dbReference>
<dbReference type="GO" id="GO:0031625">
    <property type="term" value="F:ubiquitin protein ligase binding"/>
    <property type="evidence" value="ECO:0007669"/>
    <property type="project" value="InterPro"/>
</dbReference>
<proteinExistence type="inferred from homology"/>
<evidence type="ECO:0000313" key="6">
    <source>
        <dbReference type="Proteomes" id="UP000536275"/>
    </source>
</evidence>
<dbReference type="PROSITE" id="PS50069">
    <property type="entry name" value="CULLIN_2"/>
    <property type="match status" value="1"/>
</dbReference>
<dbReference type="SMART" id="SM00884">
    <property type="entry name" value="Cullin_Nedd8"/>
    <property type="match status" value="1"/>
</dbReference>
<organism evidence="5 6">
    <name type="scientific">Candida albicans</name>
    <name type="common">Yeast</name>
    <dbReference type="NCBI Taxonomy" id="5476"/>
    <lineage>
        <taxon>Eukaryota</taxon>
        <taxon>Fungi</taxon>
        <taxon>Dikarya</taxon>
        <taxon>Ascomycota</taxon>
        <taxon>Saccharomycotina</taxon>
        <taxon>Pichiomycetes</taxon>
        <taxon>Debaryomycetaceae</taxon>
        <taxon>Candida/Lodderomyces clade</taxon>
        <taxon>Candida</taxon>
    </lineage>
</organism>
<dbReference type="SMART" id="SM00182">
    <property type="entry name" value="CULLIN"/>
    <property type="match status" value="1"/>
</dbReference>
<accession>A0A8H6F5H6</accession>
<dbReference type="InterPro" id="IPR016158">
    <property type="entry name" value="Cullin_homology"/>
</dbReference>
<dbReference type="GO" id="GO:0006511">
    <property type="term" value="P:ubiquitin-dependent protein catabolic process"/>
    <property type="evidence" value="ECO:0007669"/>
    <property type="project" value="InterPro"/>
</dbReference>
<dbReference type="Pfam" id="PF00888">
    <property type="entry name" value="Cullin"/>
    <property type="match status" value="1"/>
</dbReference>
<comment type="caution">
    <text evidence="5">The sequence shown here is derived from an EMBL/GenBank/DDBJ whole genome shotgun (WGS) entry which is preliminary data.</text>
</comment>
<dbReference type="Proteomes" id="UP000536275">
    <property type="component" value="Unassembled WGS sequence"/>
</dbReference>
<reference evidence="5 6" key="1">
    <citation type="submission" date="2020-03" db="EMBL/GenBank/DDBJ databases">
        <title>FDA dAtabase for Regulatory Grade micrObial Sequences (FDA-ARGOS): Supporting development and validation of Infectious Disease Dx tests.</title>
        <authorList>
            <person name="Campos J."/>
            <person name="Goldberg B."/>
            <person name="Tallon L."/>
            <person name="Sadzewicz L."/>
            <person name="Vavikolanu K."/>
            <person name="Mehta A."/>
            <person name="Aluvathingal J."/>
            <person name="Nadendla S."/>
            <person name="Nandy P."/>
            <person name="Geyer C."/>
            <person name="Yan Y."/>
            <person name="Sichtig H."/>
        </authorList>
    </citation>
    <scope>NUCLEOTIDE SEQUENCE [LARGE SCALE GENOMIC DNA]</scope>
    <source>
        <strain evidence="5 6">FDAARGOS_656</strain>
    </source>
</reference>
<dbReference type="PANTHER" id="PTHR11932">
    <property type="entry name" value="CULLIN"/>
    <property type="match status" value="1"/>
</dbReference>
<dbReference type="InterPro" id="IPR036388">
    <property type="entry name" value="WH-like_DNA-bd_sf"/>
</dbReference>
<dbReference type="AlphaFoldDB" id="A0A8H6F5H6"/>
<dbReference type="InterPro" id="IPR045093">
    <property type="entry name" value="Cullin"/>
</dbReference>